<gene>
    <name evidence="2" type="ORF">BDZ83DRAFT_638744</name>
</gene>
<comment type="caution">
    <text evidence="2">The sequence shown here is derived from an EMBL/GenBank/DDBJ whole genome shotgun (WGS) entry which is preliminary data.</text>
</comment>
<reference evidence="2" key="1">
    <citation type="submission" date="2021-12" db="EMBL/GenBank/DDBJ databases">
        <title>Comparative genomics, transcriptomics and evolutionary studies reveal genomic signatures of adaptation to plant cell wall in hemibiotrophic fungi.</title>
        <authorList>
            <consortium name="DOE Joint Genome Institute"/>
            <person name="Baroncelli R."/>
            <person name="Diaz J.F."/>
            <person name="Benocci T."/>
            <person name="Peng M."/>
            <person name="Battaglia E."/>
            <person name="Haridas S."/>
            <person name="Andreopoulos W."/>
            <person name="Labutti K."/>
            <person name="Pangilinan J."/>
            <person name="Floch G.L."/>
            <person name="Makela M.R."/>
            <person name="Henrissat B."/>
            <person name="Grigoriev I.V."/>
            <person name="Crouch J.A."/>
            <person name="De Vries R.P."/>
            <person name="Sukno S.A."/>
            <person name="Thon M.R."/>
        </authorList>
    </citation>
    <scope>NUCLEOTIDE SEQUENCE</scope>
    <source>
        <strain evidence="2">CBS 112980</strain>
    </source>
</reference>
<dbReference type="Proteomes" id="UP001244207">
    <property type="component" value="Unassembled WGS sequence"/>
</dbReference>
<dbReference type="RefSeq" id="XP_060359348.1">
    <property type="nucleotide sequence ID" value="XM_060509380.1"/>
</dbReference>
<sequence>MPACSGLVLHVGRHFWPCVLASLLTTGSPFPAQSSTSAPFFNLVDTIDFEIVPDRYPGASGQETMMDPSAKKVLADVPILFRKKRRYRQQQLLQALRVVFAIES</sequence>
<organism evidence="2 3">
    <name type="scientific">Glomerella acutata</name>
    <name type="common">Colletotrichum acutatum</name>
    <dbReference type="NCBI Taxonomy" id="27357"/>
    <lineage>
        <taxon>Eukaryota</taxon>
        <taxon>Fungi</taxon>
        <taxon>Dikarya</taxon>
        <taxon>Ascomycota</taxon>
        <taxon>Pezizomycotina</taxon>
        <taxon>Sordariomycetes</taxon>
        <taxon>Hypocreomycetidae</taxon>
        <taxon>Glomerellales</taxon>
        <taxon>Glomerellaceae</taxon>
        <taxon>Colletotrichum</taxon>
        <taxon>Colletotrichum acutatum species complex</taxon>
    </lineage>
</organism>
<dbReference type="EMBL" id="JAHMHS010000150">
    <property type="protein sequence ID" value="KAK1712230.1"/>
    <property type="molecule type" value="Genomic_DNA"/>
</dbReference>
<evidence type="ECO:0000313" key="3">
    <source>
        <dbReference type="Proteomes" id="UP001244207"/>
    </source>
</evidence>
<keyword evidence="1" id="KW-0732">Signal</keyword>
<proteinExistence type="predicted"/>
<dbReference type="AlphaFoldDB" id="A0AAD8XC97"/>
<evidence type="ECO:0000256" key="1">
    <source>
        <dbReference type="SAM" id="SignalP"/>
    </source>
</evidence>
<feature type="chain" id="PRO_5042050314" evidence="1">
    <location>
        <begin position="22"/>
        <end position="104"/>
    </location>
</feature>
<evidence type="ECO:0000313" key="2">
    <source>
        <dbReference type="EMBL" id="KAK1712230.1"/>
    </source>
</evidence>
<protein>
    <submittedName>
        <fullName evidence="2">Uncharacterized protein</fullName>
    </submittedName>
</protein>
<feature type="signal peptide" evidence="1">
    <location>
        <begin position="1"/>
        <end position="21"/>
    </location>
</feature>
<keyword evidence="3" id="KW-1185">Reference proteome</keyword>
<dbReference type="GeneID" id="85393279"/>
<name>A0AAD8XC97_GLOAC</name>
<accession>A0AAD8XC97</accession>